<feature type="non-terminal residue" evidence="1">
    <location>
        <position position="91"/>
    </location>
</feature>
<organism evidence="1 2">
    <name type="scientific">Racocetra persica</name>
    <dbReference type="NCBI Taxonomy" id="160502"/>
    <lineage>
        <taxon>Eukaryota</taxon>
        <taxon>Fungi</taxon>
        <taxon>Fungi incertae sedis</taxon>
        <taxon>Mucoromycota</taxon>
        <taxon>Glomeromycotina</taxon>
        <taxon>Glomeromycetes</taxon>
        <taxon>Diversisporales</taxon>
        <taxon>Gigasporaceae</taxon>
        <taxon>Racocetra</taxon>
    </lineage>
</organism>
<dbReference type="EMBL" id="CAJVQC010060042">
    <property type="protein sequence ID" value="CAG8800358.1"/>
    <property type="molecule type" value="Genomic_DNA"/>
</dbReference>
<accession>A0ACA9RMQ3</accession>
<gene>
    <name evidence="1" type="ORF">RPERSI_LOCUS20901</name>
</gene>
<keyword evidence="2" id="KW-1185">Reference proteome</keyword>
<feature type="non-terminal residue" evidence="1">
    <location>
        <position position="1"/>
    </location>
</feature>
<dbReference type="Proteomes" id="UP000789920">
    <property type="component" value="Unassembled WGS sequence"/>
</dbReference>
<name>A0ACA9RMQ3_9GLOM</name>
<evidence type="ECO:0000313" key="1">
    <source>
        <dbReference type="EMBL" id="CAG8800358.1"/>
    </source>
</evidence>
<evidence type="ECO:0000313" key="2">
    <source>
        <dbReference type="Proteomes" id="UP000789920"/>
    </source>
</evidence>
<proteinExistence type="predicted"/>
<reference evidence="1" key="1">
    <citation type="submission" date="2021-06" db="EMBL/GenBank/DDBJ databases">
        <authorList>
            <person name="Kallberg Y."/>
            <person name="Tangrot J."/>
            <person name="Rosling A."/>
        </authorList>
    </citation>
    <scope>NUCLEOTIDE SEQUENCE</scope>
    <source>
        <strain evidence="1">MA461A</strain>
    </source>
</reference>
<protein>
    <submittedName>
        <fullName evidence="1">16708_t:CDS:1</fullName>
    </submittedName>
</protein>
<sequence length="91" mass="10948">NKEDQIYICKLLFEAMSEKALIEYSEQLERYFEKYKIKKFDYSQHKNRKFIGNGGFAVVYSATWDDKEYALKSLNNNLGLNGREFKQFKRE</sequence>
<comment type="caution">
    <text evidence="1">The sequence shown here is derived from an EMBL/GenBank/DDBJ whole genome shotgun (WGS) entry which is preliminary data.</text>
</comment>